<dbReference type="PRINTS" id="PR00032">
    <property type="entry name" value="HTHARAC"/>
</dbReference>
<dbReference type="GO" id="GO:0003700">
    <property type="term" value="F:DNA-binding transcription factor activity"/>
    <property type="evidence" value="ECO:0007669"/>
    <property type="project" value="InterPro"/>
</dbReference>
<name>A0A1H0LB78_9PSEU</name>
<dbReference type="InterPro" id="IPR018062">
    <property type="entry name" value="HTH_AraC-typ_CS"/>
</dbReference>
<evidence type="ECO:0000313" key="5">
    <source>
        <dbReference type="EMBL" id="SDO65306.1"/>
    </source>
</evidence>
<dbReference type="SUPFAM" id="SSF46689">
    <property type="entry name" value="Homeodomain-like"/>
    <property type="match status" value="1"/>
</dbReference>
<feature type="domain" description="HTH araC/xylS-type" evidence="4">
    <location>
        <begin position="243"/>
        <end position="340"/>
    </location>
</feature>
<accession>A0A1H0LB78</accession>
<evidence type="ECO:0000259" key="4">
    <source>
        <dbReference type="PROSITE" id="PS01124"/>
    </source>
</evidence>
<keyword evidence="6" id="KW-1185">Reference proteome</keyword>
<dbReference type="STRING" id="641025.SAMN05421507_103250"/>
<dbReference type="OrthoDB" id="5241536at2"/>
<dbReference type="SMART" id="SM00342">
    <property type="entry name" value="HTH_ARAC"/>
    <property type="match status" value="1"/>
</dbReference>
<dbReference type="GO" id="GO:0005829">
    <property type="term" value="C:cytosol"/>
    <property type="evidence" value="ECO:0007669"/>
    <property type="project" value="TreeGrafter"/>
</dbReference>
<dbReference type="PANTHER" id="PTHR47894">
    <property type="entry name" value="HTH-TYPE TRANSCRIPTIONAL REGULATOR GADX"/>
    <property type="match status" value="1"/>
</dbReference>
<dbReference type="Gene3D" id="1.10.10.60">
    <property type="entry name" value="Homeodomain-like"/>
    <property type="match status" value="1"/>
</dbReference>
<dbReference type="Proteomes" id="UP000199691">
    <property type="component" value="Unassembled WGS sequence"/>
</dbReference>
<dbReference type="RefSeq" id="WP_090096978.1">
    <property type="nucleotide sequence ID" value="NZ_FNIX01000003.1"/>
</dbReference>
<dbReference type="Pfam" id="PF12625">
    <property type="entry name" value="Arabinose_bd"/>
    <property type="match status" value="1"/>
</dbReference>
<dbReference type="GO" id="GO:0000976">
    <property type="term" value="F:transcription cis-regulatory region binding"/>
    <property type="evidence" value="ECO:0007669"/>
    <property type="project" value="TreeGrafter"/>
</dbReference>
<dbReference type="PROSITE" id="PS00041">
    <property type="entry name" value="HTH_ARAC_FAMILY_1"/>
    <property type="match status" value="1"/>
</dbReference>
<protein>
    <submittedName>
        <fullName evidence="5">AraC-type DNA-binding protein</fullName>
    </submittedName>
</protein>
<evidence type="ECO:0000256" key="2">
    <source>
        <dbReference type="ARBA" id="ARBA00023125"/>
    </source>
</evidence>
<evidence type="ECO:0000256" key="1">
    <source>
        <dbReference type="ARBA" id="ARBA00023015"/>
    </source>
</evidence>
<dbReference type="InterPro" id="IPR020449">
    <property type="entry name" value="Tscrpt_reg_AraC-type_HTH"/>
</dbReference>
<organism evidence="5 6">
    <name type="scientific">Lentzea jiangxiensis</name>
    <dbReference type="NCBI Taxonomy" id="641025"/>
    <lineage>
        <taxon>Bacteria</taxon>
        <taxon>Bacillati</taxon>
        <taxon>Actinomycetota</taxon>
        <taxon>Actinomycetes</taxon>
        <taxon>Pseudonocardiales</taxon>
        <taxon>Pseudonocardiaceae</taxon>
        <taxon>Lentzea</taxon>
    </lineage>
</organism>
<keyword evidence="3" id="KW-0804">Transcription</keyword>
<keyword evidence="1" id="KW-0805">Transcription regulation</keyword>
<dbReference type="InterPro" id="IPR009057">
    <property type="entry name" value="Homeodomain-like_sf"/>
</dbReference>
<dbReference type="PANTHER" id="PTHR47894:SF1">
    <property type="entry name" value="HTH-TYPE TRANSCRIPTIONAL REGULATOR VQSM"/>
    <property type="match status" value="1"/>
</dbReference>
<evidence type="ECO:0000256" key="3">
    <source>
        <dbReference type="ARBA" id="ARBA00023163"/>
    </source>
</evidence>
<keyword evidence="2 5" id="KW-0238">DNA-binding</keyword>
<sequence>MRTLSDPAVRHWDFPRGITSVALLLRFGAEHGLAREALLAGSDLTPAQLADPAAEISAQQELAVVRNLAGHLPHAGVAAGRHYHATTFGVLGHAFLSAATVQDAVDVALRYLDLSFTFTCPTAVLDGERLVISLGPGALPADVTPFLVERDLAAIHTVIGELVAGEVPVLSVDLAHAAPPDTGDHEEVFGVRPLFSQRHNRSVVDASVLLRALPLASPEGTALSARQCEDLAARRRRRPGVAGELRRVLELSERFGESMPVVARSLGLSPRTLRRRLTECGTSYQAVLDEVRAERAVVLLTGTGASVDQVATRLGFAEAASFIHAFRRWYGTTPGNYLRERHPMR</sequence>
<dbReference type="EMBL" id="FNIX01000003">
    <property type="protein sequence ID" value="SDO65306.1"/>
    <property type="molecule type" value="Genomic_DNA"/>
</dbReference>
<reference evidence="6" key="1">
    <citation type="submission" date="2016-10" db="EMBL/GenBank/DDBJ databases">
        <authorList>
            <person name="Varghese N."/>
            <person name="Submissions S."/>
        </authorList>
    </citation>
    <scope>NUCLEOTIDE SEQUENCE [LARGE SCALE GENOMIC DNA]</scope>
    <source>
        <strain evidence="6">CGMCC 4.6609</strain>
    </source>
</reference>
<dbReference type="InterPro" id="IPR032687">
    <property type="entry name" value="AraC-type_N"/>
</dbReference>
<dbReference type="AlphaFoldDB" id="A0A1H0LB78"/>
<evidence type="ECO:0000313" key="6">
    <source>
        <dbReference type="Proteomes" id="UP000199691"/>
    </source>
</evidence>
<proteinExistence type="predicted"/>
<dbReference type="Pfam" id="PF12833">
    <property type="entry name" value="HTH_18"/>
    <property type="match status" value="1"/>
</dbReference>
<gene>
    <name evidence="5" type="ORF">SAMN05421507_103250</name>
</gene>
<dbReference type="PROSITE" id="PS01124">
    <property type="entry name" value="HTH_ARAC_FAMILY_2"/>
    <property type="match status" value="1"/>
</dbReference>
<dbReference type="InterPro" id="IPR018060">
    <property type="entry name" value="HTH_AraC"/>
</dbReference>